<evidence type="ECO:0000256" key="1">
    <source>
        <dbReference type="SAM" id="MobiDB-lite"/>
    </source>
</evidence>
<evidence type="ECO:0008006" key="5">
    <source>
        <dbReference type="Google" id="ProtNLM"/>
    </source>
</evidence>
<accession>H8YYT7</accession>
<evidence type="ECO:0000256" key="2">
    <source>
        <dbReference type="SAM" id="SignalP"/>
    </source>
</evidence>
<feature type="compositionally biased region" description="Polar residues" evidence="1">
    <location>
        <begin position="95"/>
        <end position="106"/>
    </location>
</feature>
<keyword evidence="2" id="KW-0732">Signal</keyword>
<dbReference type="Proteomes" id="UP000002964">
    <property type="component" value="Unassembled WGS sequence"/>
</dbReference>
<gene>
    <name evidence="3" type="ORF">Thi970DRAFT_01287</name>
</gene>
<feature type="chain" id="PRO_5003617207" description="Extracellular endo-alpha-(1-&gt;5)-L-arabinanase C-terminal domain-containing protein" evidence="2">
    <location>
        <begin position="23"/>
        <end position="119"/>
    </location>
</feature>
<evidence type="ECO:0000313" key="4">
    <source>
        <dbReference type="Proteomes" id="UP000002964"/>
    </source>
</evidence>
<dbReference type="AlphaFoldDB" id="H8YYT7"/>
<dbReference type="eggNOG" id="COG5513">
    <property type="taxonomic scope" value="Bacteria"/>
</dbReference>
<protein>
    <recommendedName>
        <fullName evidence="5">Extracellular endo-alpha-(1-&gt;5)-L-arabinanase C-terminal domain-containing protein</fullName>
    </recommendedName>
</protein>
<reference evidence="4" key="1">
    <citation type="submission" date="2011-06" db="EMBL/GenBank/DDBJ databases">
        <authorList>
            <consortium name="US DOE Joint Genome Institute (JGI-PGF)"/>
            <person name="Lucas S."/>
            <person name="Han J."/>
            <person name="Lapidus A."/>
            <person name="Cheng J.-F."/>
            <person name="Goodwin L."/>
            <person name="Pitluck S."/>
            <person name="Peters L."/>
            <person name="Land M.L."/>
            <person name="Hauser L."/>
            <person name="Vogl K."/>
            <person name="Liu Z."/>
            <person name="Overmann J."/>
            <person name="Frigaard N.-U."/>
            <person name="Bryant D.A."/>
            <person name="Woyke T.J."/>
        </authorList>
    </citation>
    <scope>NUCLEOTIDE SEQUENCE [LARGE SCALE GENOMIC DNA]</scope>
    <source>
        <strain evidence="4">970</strain>
    </source>
</reference>
<reference evidence="3 4" key="2">
    <citation type="submission" date="2011-11" db="EMBL/GenBank/DDBJ databases">
        <authorList>
            <consortium name="US DOE Joint Genome Institute"/>
            <person name="Lucas S."/>
            <person name="Han J."/>
            <person name="Lapidus A."/>
            <person name="Cheng J.-F."/>
            <person name="Goodwin L."/>
            <person name="Pitluck S."/>
            <person name="Peters L."/>
            <person name="Ovchinnikova G."/>
            <person name="Zhang X."/>
            <person name="Detter J.C."/>
            <person name="Han C."/>
            <person name="Tapia R."/>
            <person name="Land M."/>
            <person name="Hauser L."/>
            <person name="Kyrpides N."/>
            <person name="Ivanova N."/>
            <person name="Pagani I."/>
            <person name="Vogl K."/>
            <person name="Liu Z."/>
            <person name="Overmann J."/>
            <person name="Frigaard N.-U."/>
            <person name="Bryant D."/>
            <person name="Woyke T."/>
        </authorList>
    </citation>
    <scope>NUCLEOTIDE SEQUENCE [LARGE SCALE GENOMIC DNA]</scope>
    <source>
        <strain evidence="3 4">970</strain>
    </source>
</reference>
<keyword evidence="4" id="KW-1185">Reference proteome</keyword>
<dbReference type="STRING" id="631362.Thi970DRAFT_01287"/>
<dbReference type="EMBL" id="JH603168">
    <property type="protein sequence ID" value="EIC23613.1"/>
    <property type="molecule type" value="Genomic_DNA"/>
</dbReference>
<dbReference type="HOGENOM" id="CLU_2060372_0_0_6"/>
<name>H8YYT7_9GAMM</name>
<proteinExistence type="predicted"/>
<organism evidence="3 4">
    <name type="scientific">Thiorhodovibrio frisius</name>
    <dbReference type="NCBI Taxonomy" id="631362"/>
    <lineage>
        <taxon>Bacteria</taxon>
        <taxon>Pseudomonadati</taxon>
        <taxon>Pseudomonadota</taxon>
        <taxon>Gammaproteobacteria</taxon>
        <taxon>Chromatiales</taxon>
        <taxon>Chromatiaceae</taxon>
        <taxon>Thiorhodovibrio</taxon>
    </lineage>
</organism>
<sequence>MRVRVHWPLAALLLLLTINVQAAENFSGQWNTIWGSGTAATNLTMTQDGNQVAGNYAYRGGAIVGVVSENVLRGSWSQTDGARGTLEFRLSPDGQSFQGRWRNGTSGPWAPDSWNGVRK</sequence>
<evidence type="ECO:0000313" key="3">
    <source>
        <dbReference type="EMBL" id="EIC23613.1"/>
    </source>
</evidence>
<feature type="region of interest" description="Disordered" evidence="1">
    <location>
        <begin position="95"/>
        <end position="119"/>
    </location>
</feature>
<feature type="signal peptide" evidence="2">
    <location>
        <begin position="1"/>
        <end position="22"/>
    </location>
</feature>